<proteinExistence type="predicted"/>
<dbReference type="RefSeq" id="WP_188083122.1">
    <property type="nucleotide sequence ID" value="NZ_JACIEU010000013.1"/>
</dbReference>
<evidence type="ECO:0000256" key="1">
    <source>
        <dbReference type="SAM" id="MobiDB-lite"/>
    </source>
</evidence>
<keyword evidence="3" id="KW-1185">Reference proteome</keyword>
<feature type="region of interest" description="Disordered" evidence="1">
    <location>
        <begin position="81"/>
        <end position="100"/>
    </location>
</feature>
<sequence>MTIRTTRTAITFHAPWKVPGFDALPAGTYEVDTDEEVFEGNARTAYQRVRTALRIPTAAGFESHPVVPEDLEKALERDARLASATSAAPGTDEQCPSAAEAKPWRWVPLWVRTSAPDGRK</sequence>
<dbReference type="EMBL" id="JACIEU010000013">
    <property type="protein sequence ID" value="MBB4149512.1"/>
    <property type="molecule type" value="Genomic_DNA"/>
</dbReference>
<evidence type="ECO:0000313" key="2">
    <source>
        <dbReference type="EMBL" id="MBB4149512.1"/>
    </source>
</evidence>
<accession>A0A7W6LU75</accession>
<name>A0A7W6LU75_9SPHN</name>
<dbReference type="Proteomes" id="UP000590524">
    <property type="component" value="Unassembled WGS sequence"/>
</dbReference>
<evidence type="ECO:0000313" key="3">
    <source>
        <dbReference type="Proteomes" id="UP000590524"/>
    </source>
</evidence>
<organism evidence="2 3">
    <name type="scientific">Sphingobium scionense</name>
    <dbReference type="NCBI Taxonomy" id="1404341"/>
    <lineage>
        <taxon>Bacteria</taxon>
        <taxon>Pseudomonadati</taxon>
        <taxon>Pseudomonadota</taxon>
        <taxon>Alphaproteobacteria</taxon>
        <taxon>Sphingomonadales</taxon>
        <taxon>Sphingomonadaceae</taxon>
        <taxon>Sphingobium</taxon>
    </lineage>
</organism>
<comment type="caution">
    <text evidence="2">The sequence shown here is derived from an EMBL/GenBank/DDBJ whole genome shotgun (WGS) entry which is preliminary data.</text>
</comment>
<gene>
    <name evidence="2" type="ORF">GGQ90_003304</name>
</gene>
<protein>
    <submittedName>
        <fullName evidence="2">Uncharacterized protein</fullName>
    </submittedName>
</protein>
<reference evidence="2 3" key="1">
    <citation type="submission" date="2020-08" db="EMBL/GenBank/DDBJ databases">
        <title>Genomic Encyclopedia of Type Strains, Phase IV (KMG-IV): sequencing the most valuable type-strain genomes for metagenomic binning, comparative biology and taxonomic classification.</title>
        <authorList>
            <person name="Goeker M."/>
        </authorList>
    </citation>
    <scope>NUCLEOTIDE SEQUENCE [LARGE SCALE GENOMIC DNA]</scope>
    <source>
        <strain evidence="2 3">DSM 19371</strain>
    </source>
</reference>
<dbReference type="AlphaFoldDB" id="A0A7W6LU75"/>